<organism evidence="1 2">
    <name type="scientific">Corchorus olitorius</name>
    <dbReference type="NCBI Taxonomy" id="93759"/>
    <lineage>
        <taxon>Eukaryota</taxon>
        <taxon>Viridiplantae</taxon>
        <taxon>Streptophyta</taxon>
        <taxon>Embryophyta</taxon>
        <taxon>Tracheophyta</taxon>
        <taxon>Spermatophyta</taxon>
        <taxon>Magnoliopsida</taxon>
        <taxon>eudicotyledons</taxon>
        <taxon>Gunneridae</taxon>
        <taxon>Pentapetalae</taxon>
        <taxon>rosids</taxon>
        <taxon>malvids</taxon>
        <taxon>Malvales</taxon>
        <taxon>Malvaceae</taxon>
        <taxon>Grewioideae</taxon>
        <taxon>Apeibeae</taxon>
        <taxon>Corchorus</taxon>
    </lineage>
</organism>
<dbReference type="EMBL" id="AWUE01022292">
    <property type="protein sequence ID" value="OMO58892.1"/>
    <property type="molecule type" value="Genomic_DNA"/>
</dbReference>
<dbReference type="AlphaFoldDB" id="A0A1R3GLF0"/>
<evidence type="ECO:0000313" key="2">
    <source>
        <dbReference type="Proteomes" id="UP000187203"/>
    </source>
</evidence>
<dbReference type="Proteomes" id="UP000187203">
    <property type="component" value="Unassembled WGS sequence"/>
</dbReference>
<evidence type="ECO:0000313" key="1">
    <source>
        <dbReference type="EMBL" id="OMO58892.1"/>
    </source>
</evidence>
<keyword evidence="2" id="KW-1185">Reference proteome</keyword>
<reference evidence="2" key="1">
    <citation type="submission" date="2013-09" db="EMBL/GenBank/DDBJ databases">
        <title>Corchorus olitorius genome sequencing.</title>
        <authorList>
            <person name="Alam M."/>
            <person name="Haque M.S."/>
            <person name="Islam M.S."/>
            <person name="Emdad E.M."/>
            <person name="Islam M.M."/>
            <person name="Ahmed B."/>
            <person name="Halim A."/>
            <person name="Hossen Q.M.M."/>
            <person name="Hossain M.Z."/>
            <person name="Ahmed R."/>
            <person name="Khan M.M."/>
            <person name="Islam R."/>
            <person name="Rashid M.M."/>
            <person name="Khan S.A."/>
            <person name="Rahman M.S."/>
            <person name="Alam M."/>
            <person name="Yahiya A.S."/>
            <person name="Khan M.S."/>
            <person name="Azam M.S."/>
            <person name="Haque T."/>
            <person name="Lashkar M.Z.H."/>
            <person name="Akhand A.I."/>
            <person name="Morshed G."/>
            <person name="Roy S."/>
            <person name="Uddin K.S."/>
            <person name="Rabeya T."/>
            <person name="Hossain A.S."/>
            <person name="Chowdhury A."/>
            <person name="Snigdha A.R."/>
            <person name="Mortoza M.S."/>
            <person name="Matin S.A."/>
            <person name="Hoque S.M.E."/>
            <person name="Islam M.K."/>
            <person name="Roy D.K."/>
            <person name="Haider R."/>
            <person name="Moosa M.M."/>
            <person name="Elias S.M."/>
            <person name="Hasan A.M."/>
            <person name="Jahan S."/>
            <person name="Shafiuddin M."/>
            <person name="Mahmood N."/>
            <person name="Shommy N.S."/>
        </authorList>
    </citation>
    <scope>NUCLEOTIDE SEQUENCE [LARGE SCALE GENOMIC DNA]</scope>
    <source>
        <strain evidence="2">cv. O-4</strain>
    </source>
</reference>
<accession>A0A1R3GLF0</accession>
<name>A0A1R3GLF0_9ROSI</name>
<comment type="caution">
    <text evidence="1">The sequence shown here is derived from an EMBL/GenBank/DDBJ whole genome shotgun (WGS) entry which is preliminary data.</text>
</comment>
<protein>
    <submittedName>
        <fullName evidence="1">Uncharacterized protein</fullName>
    </submittedName>
</protein>
<gene>
    <name evidence="1" type="ORF">COLO4_34349</name>
</gene>
<sequence length="32" mass="3660">MDPGQSALRSLQRFQRIAPQGSLRAHHFPLDE</sequence>
<proteinExistence type="predicted"/>